<evidence type="ECO:0000313" key="2">
    <source>
        <dbReference type="Proteomes" id="UP000054166"/>
    </source>
</evidence>
<proteinExistence type="predicted"/>
<keyword evidence="2" id="KW-1185">Reference proteome</keyword>
<name>A0A0C3BW16_PILCF</name>
<protein>
    <submittedName>
        <fullName evidence="1">Uncharacterized protein</fullName>
    </submittedName>
</protein>
<organism evidence="1 2">
    <name type="scientific">Piloderma croceum (strain F 1598)</name>
    <dbReference type="NCBI Taxonomy" id="765440"/>
    <lineage>
        <taxon>Eukaryota</taxon>
        <taxon>Fungi</taxon>
        <taxon>Dikarya</taxon>
        <taxon>Basidiomycota</taxon>
        <taxon>Agaricomycotina</taxon>
        <taxon>Agaricomycetes</taxon>
        <taxon>Agaricomycetidae</taxon>
        <taxon>Atheliales</taxon>
        <taxon>Atheliaceae</taxon>
        <taxon>Piloderma</taxon>
    </lineage>
</organism>
<gene>
    <name evidence="1" type="ORF">PILCRDRAFT_8617</name>
</gene>
<dbReference type="AlphaFoldDB" id="A0A0C3BW16"/>
<dbReference type="STRING" id="765440.A0A0C3BW16"/>
<accession>A0A0C3BW16</accession>
<dbReference type="EMBL" id="KN832998">
    <property type="protein sequence ID" value="KIM81562.1"/>
    <property type="molecule type" value="Genomic_DNA"/>
</dbReference>
<dbReference type="OrthoDB" id="3261278at2759"/>
<dbReference type="Proteomes" id="UP000054166">
    <property type="component" value="Unassembled WGS sequence"/>
</dbReference>
<evidence type="ECO:0000313" key="1">
    <source>
        <dbReference type="EMBL" id="KIM81562.1"/>
    </source>
</evidence>
<sequence length="126" mass="14010">MGNIASEAAATAISAEQYDTALEWLEQGCSIVWSQLLNLRTPVDAIREKEPGLADDLVHVSQALEHAGNRNTSTQDLSPQSNQNLSMEQVAQGHHHLAEEWERLVERAQAIPGFKDFLRPKKLVQL</sequence>
<reference evidence="2" key="2">
    <citation type="submission" date="2015-01" db="EMBL/GenBank/DDBJ databases">
        <title>Evolutionary Origins and Diversification of the Mycorrhizal Mutualists.</title>
        <authorList>
            <consortium name="DOE Joint Genome Institute"/>
            <consortium name="Mycorrhizal Genomics Consortium"/>
            <person name="Kohler A."/>
            <person name="Kuo A."/>
            <person name="Nagy L.G."/>
            <person name="Floudas D."/>
            <person name="Copeland A."/>
            <person name="Barry K.W."/>
            <person name="Cichocki N."/>
            <person name="Veneault-Fourrey C."/>
            <person name="LaButti K."/>
            <person name="Lindquist E.A."/>
            <person name="Lipzen A."/>
            <person name="Lundell T."/>
            <person name="Morin E."/>
            <person name="Murat C."/>
            <person name="Riley R."/>
            <person name="Ohm R."/>
            <person name="Sun H."/>
            <person name="Tunlid A."/>
            <person name="Henrissat B."/>
            <person name="Grigoriev I.V."/>
            <person name="Hibbett D.S."/>
            <person name="Martin F."/>
        </authorList>
    </citation>
    <scope>NUCLEOTIDE SEQUENCE [LARGE SCALE GENOMIC DNA]</scope>
    <source>
        <strain evidence="2">F 1598</strain>
    </source>
</reference>
<dbReference type="InParanoid" id="A0A0C3BW16"/>
<dbReference type="HOGENOM" id="CLU_1982401_0_0_1"/>
<reference evidence="1 2" key="1">
    <citation type="submission" date="2014-04" db="EMBL/GenBank/DDBJ databases">
        <authorList>
            <consortium name="DOE Joint Genome Institute"/>
            <person name="Kuo A."/>
            <person name="Tarkka M."/>
            <person name="Buscot F."/>
            <person name="Kohler A."/>
            <person name="Nagy L.G."/>
            <person name="Floudas D."/>
            <person name="Copeland A."/>
            <person name="Barry K.W."/>
            <person name="Cichocki N."/>
            <person name="Veneault-Fourrey C."/>
            <person name="LaButti K."/>
            <person name="Lindquist E.A."/>
            <person name="Lipzen A."/>
            <person name="Lundell T."/>
            <person name="Morin E."/>
            <person name="Murat C."/>
            <person name="Sun H."/>
            <person name="Tunlid A."/>
            <person name="Henrissat B."/>
            <person name="Grigoriev I.V."/>
            <person name="Hibbett D.S."/>
            <person name="Martin F."/>
            <person name="Nordberg H.P."/>
            <person name="Cantor M.N."/>
            <person name="Hua S.X."/>
        </authorList>
    </citation>
    <scope>NUCLEOTIDE SEQUENCE [LARGE SCALE GENOMIC DNA]</scope>
    <source>
        <strain evidence="1 2">F 1598</strain>
    </source>
</reference>